<dbReference type="Pfam" id="PF00440">
    <property type="entry name" value="TetR_N"/>
    <property type="match status" value="1"/>
</dbReference>
<organism evidence="6 7">
    <name type="scientific">Aeromicrobium marinum DSM 15272</name>
    <dbReference type="NCBI Taxonomy" id="585531"/>
    <lineage>
        <taxon>Bacteria</taxon>
        <taxon>Bacillati</taxon>
        <taxon>Actinomycetota</taxon>
        <taxon>Actinomycetes</taxon>
        <taxon>Propionibacteriales</taxon>
        <taxon>Nocardioidaceae</taxon>
        <taxon>Aeromicrobium</taxon>
    </lineage>
</organism>
<dbReference type="GO" id="GO:0003700">
    <property type="term" value="F:DNA-binding transcription factor activity"/>
    <property type="evidence" value="ECO:0007669"/>
    <property type="project" value="TreeGrafter"/>
</dbReference>
<proteinExistence type="predicted"/>
<feature type="domain" description="HTH tetR-type" evidence="5">
    <location>
        <begin position="8"/>
        <end position="68"/>
    </location>
</feature>
<evidence type="ECO:0000259" key="5">
    <source>
        <dbReference type="PROSITE" id="PS50977"/>
    </source>
</evidence>
<dbReference type="RefSeq" id="WP_007077866.1">
    <property type="nucleotide sequence ID" value="NZ_CM001024.1"/>
</dbReference>
<dbReference type="SUPFAM" id="SSF46689">
    <property type="entry name" value="Homeodomain-like"/>
    <property type="match status" value="1"/>
</dbReference>
<dbReference type="EMBL" id="ACLF03000003">
    <property type="protein sequence ID" value="EFQ84128.1"/>
    <property type="molecule type" value="Genomic_DNA"/>
</dbReference>
<gene>
    <name evidence="6" type="ORF">HMPREF0063_10844</name>
</gene>
<sequence length="222" mass="24162">MGVDERRAARRREIIDATRALFDERGVRDAQIDDIARAVGINRAIIYRHFSGKEELFAVTLVGYLEELAAHLRATVDETASPEARLGRLVHGFLAFGIDHPAFVDCAQTLLRRRGSELMEEVGAPAMIALGSAMNACLAPVVRTLTSGAEAGDFDVPDPTLLANLFYTQGLGALNLAHLQISVRQHDRGLPVADRVSFDDLEPYMVRSAVAMAKGDARLTPP</sequence>
<keyword evidence="2 4" id="KW-0238">DNA-binding</keyword>
<dbReference type="SUPFAM" id="SSF48498">
    <property type="entry name" value="Tetracyclin repressor-like, C-terminal domain"/>
    <property type="match status" value="1"/>
</dbReference>
<accession>E2SA54</accession>
<evidence type="ECO:0000256" key="4">
    <source>
        <dbReference type="PROSITE-ProRule" id="PRU00335"/>
    </source>
</evidence>
<protein>
    <submittedName>
        <fullName evidence="6">Transcriptional regulator, TetR family</fullName>
    </submittedName>
</protein>
<dbReference type="PANTHER" id="PTHR30055">
    <property type="entry name" value="HTH-TYPE TRANSCRIPTIONAL REGULATOR RUTR"/>
    <property type="match status" value="1"/>
</dbReference>
<feature type="DNA-binding region" description="H-T-H motif" evidence="4">
    <location>
        <begin position="31"/>
        <end position="50"/>
    </location>
</feature>
<reference evidence="6" key="1">
    <citation type="submission" date="2010-08" db="EMBL/GenBank/DDBJ databases">
        <authorList>
            <person name="Muzny D."/>
            <person name="Qin X."/>
            <person name="Buhay C."/>
            <person name="Dugan-Rocha S."/>
            <person name="Ding Y."/>
            <person name="Chen G."/>
            <person name="Hawes A."/>
            <person name="Holder M."/>
            <person name="Jhangiani S."/>
            <person name="Johnson A."/>
            <person name="Khan Z."/>
            <person name="Li Z."/>
            <person name="Liu W."/>
            <person name="Liu X."/>
            <person name="Perez L."/>
            <person name="Shen H."/>
            <person name="Wang Q."/>
            <person name="Watt J."/>
            <person name="Xi L."/>
            <person name="Xin Y."/>
            <person name="Zhou J."/>
            <person name="Deng J."/>
            <person name="Jiang H."/>
            <person name="Liu Y."/>
            <person name="Qu J."/>
            <person name="Song X.-Z."/>
            <person name="Zhang L."/>
            <person name="Villasana D."/>
            <person name="Johnson A."/>
            <person name="Liu J."/>
            <person name="Liyanage D."/>
            <person name="Lorensuhewa L."/>
            <person name="Robinson T."/>
            <person name="Song A."/>
            <person name="Song B.-B."/>
            <person name="Dinh H."/>
            <person name="Thornton R."/>
            <person name="Coyle M."/>
            <person name="Francisco L."/>
            <person name="Jackson L."/>
            <person name="Javaid M."/>
            <person name="Korchina V."/>
            <person name="Kovar C."/>
            <person name="Mata R."/>
            <person name="Mathew T."/>
            <person name="Ngo R."/>
            <person name="Nguyen L."/>
            <person name="Nguyen N."/>
            <person name="Okwuonu G."/>
            <person name="Ongeri F."/>
            <person name="Pham C."/>
            <person name="Simmons D."/>
            <person name="Wilczek-Boney K."/>
            <person name="Hale W."/>
            <person name="Jakkamsetti A."/>
            <person name="Pham P."/>
            <person name="Ruth R."/>
            <person name="San Lucas F."/>
            <person name="Warren J."/>
            <person name="Zhang J."/>
            <person name="Zhao Z."/>
            <person name="Zhou C."/>
            <person name="Zhu D."/>
            <person name="Lee S."/>
            <person name="Bess C."/>
            <person name="Blankenburg K."/>
            <person name="Forbes L."/>
            <person name="Fu Q."/>
            <person name="Gubbala S."/>
            <person name="Hirani K."/>
            <person name="Jayaseelan J.C."/>
            <person name="Lara F."/>
            <person name="Munidasa M."/>
            <person name="Palculict T."/>
            <person name="Patil S."/>
            <person name="Pu L.-L."/>
            <person name="Saada N."/>
            <person name="Tang L."/>
            <person name="Weissenberger G."/>
            <person name="Zhu Y."/>
            <person name="Hemphill L."/>
            <person name="Shang Y."/>
            <person name="Youmans B."/>
            <person name="Ayvaz T."/>
            <person name="Ross M."/>
            <person name="Santibanez J."/>
            <person name="Aqrawi P."/>
            <person name="Gross S."/>
            <person name="Joshi V."/>
            <person name="Fowler G."/>
            <person name="Nazareth L."/>
            <person name="Reid J."/>
            <person name="Worley K."/>
            <person name="Petrosino J."/>
            <person name="Highlander S."/>
            <person name="Gibbs R."/>
        </authorList>
    </citation>
    <scope>NUCLEOTIDE SEQUENCE [LARGE SCALE GENOMIC DNA]</scope>
    <source>
        <strain evidence="6">DSM 15272</strain>
    </source>
</reference>
<dbReference type="eggNOG" id="COG1309">
    <property type="taxonomic scope" value="Bacteria"/>
</dbReference>
<dbReference type="Gene3D" id="1.10.357.10">
    <property type="entry name" value="Tetracycline Repressor, domain 2"/>
    <property type="match status" value="1"/>
</dbReference>
<dbReference type="Proteomes" id="UP000003111">
    <property type="component" value="Unassembled WGS sequence"/>
</dbReference>
<dbReference type="InterPro" id="IPR036271">
    <property type="entry name" value="Tet_transcr_reg_TetR-rel_C_sf"/>
</dbReference>
<name>E2SA54_9ACTN</name>
<dbReference type="InterPro" id="IPR050109">
    <property type="entry name" value="HTH-type_TetR-like_transc_reg"/>
</dbReference>
<dbReference type="PROSITE" id="PS50977">
    <property type="entry name" value="HTH_TETR_2"/>
    <property type="match status" value="1"/>
</dbReference>
<comment type="caution">
    <text evidence="6">The sequence shown here is derived from an EMBL/GenBank/DDBJ whole genome shotgun (WGS) entry which is preliminary data.</text>
</comment>
<evidence type="ECO:0000256" key="3">
    <source>
        <dbReference type="ARBA" id="ARBA00023163"/>
    </source>
</evidence>
<keyword evidence="1" id="KW-0805">Transcription regulation</keyword>
<dbReference type="STRING" id="585531.HMPREF0063_10844"/>
<dbReference type="AlphaFoldDB" id="E2SA54"/>
<dbReference type="PANTHER" id="PTHR30055:SF234">
    <property type="entry name" value="HTH-TYPE TRANSCRIPTIONAL REGULATOR BETI"/>
    <property type="match status" value="1"/>
</dbReference>
<dbReference type="GO" id="GO:0000976">
    <property type="term" value="F:transcription cis-regulatory region binding"/>
    <property type="evidence" value="ECO:0007669"/>
    <property type="project" value="TreeGrafter"/>
</dbReference>
<dbReference type="PRINTS" id="PR00455">
    <property type="entry name" value="HTHTETR"/>
</dbReference>
<evidence type="ECO:0000313" key="6">
    <source>
        <dbReference type="EMBL" id="EFQ84128.1"/>
    </source>
</evidence>
<evidence type="ECO:0000256" key="2">
    <source>
        <dbReference type="ARBA" id="ARBA00023125"/>
    </source>
</evidence>
<dbReference type="Gene3D" id="1.10.10.60">
    <property type="entry name" value="Homeodomain-like"/>
    <property type="match status" value="1"/>
</dbReference>
<dbReference type="HOGENOM" id="CLU_1243168_0_0_11"/>
<keyword evidence="7" id="KW-1185">Reference proteome</keyword>
<evidence type="ECO:0000313" key="7">
    <source>
        <dbReference type="Proteomes" id="UP000003111"/>
    </source>
</evidence>
<evidence type="ECO:0000256" key="1">
    <source>
        <dbReference type="ARBA" id="ARBA00023015"/>
    </source>
</evidence>
<dbReference type="OrthoDB" id="8654052at2"/>
<dbReference type="InterPro" id="IPR001647">
    <property type="entry name" value="HTH_TetR"/>
</dbReference>
<keyword evidence="3" id="KW-0804">Transcription</keyword>
<dbReference type="InterPro" id="IPR009057">
    <property type="entry name" value="Homeodomain-like_sf"/>
</dbReference>